<dbReference type="RefSeq" id="WP_268045271.1">
    <property type="nucleotide sequence ID" value="NZ_CP104064.1"/>
</dbReference>
<dbReference type="SUPFAM" id="SSF55961">
    <property type="entry name" value="Bet v1-like"/>
    <property type="match status" value="1"/>
</dbReference>
<dbReference type="CDD" id="cd05018">
    <property type="entry name" value="CoxG"/>
    <property type="match status" value="1"/>
</dbReference>
<dbReference type="Pfam" id="PF06240">
    <property type="entry name" value="COXG"/>
    <property type="match status" value="1"/>
</dbReference>
<dbReference type="Gene3D" id="3.30.530.20">
    <property type="match status" value="1"/>
</dbReference>
<dbReference type="PANTHER" id="PTHR38588">
    <property type="entry name" value="BLL0334 PROTEIN"/>
    <property type="match status" value="1"/>
</dbReference>
<proteinExistence type="predicted"/>
<reference evidence="1" key="1">
    <citation type="submission" date="2022-08" db="EMBL/GenBank/DDBJ databases">
        <title>Alicyclobacillus dauci DSM2870, complete genome.</title>
        <authorList>
            <person name="Wang Q."/>
            <person name="Cai R."/>
            <person name="Wang Z."/>
        </authorList>
    </citation>
    <scope>NUCLEOTIDE SEQUENCE</scope>
    <source>
        <strain evidence="1">DSM 28700</strain>
    </source>
</reference>
<dbReference type="InterPro" id="IPR010419">
    <property type="entry name" value="CO_DH_gsu"/>
</dbReference>
<keyword evidence="2" id="KW-1185">Reference proteome</keyword>
<evidence type="ECO:0000313" key="2">
    <source>
        <dbReference type="Proteomes" id="UP001164803"/>
    </source>
</evidence>
<accession>A0ABY6Z6E0</accession>
<dbReference type="InterPro" id="IPR023393">
    <property type="entry name" value="START-like_dom_sf"/>
</dbReference>
<sequence length="149" mass="16051">MHISGTKTVQLTPTETYQLLTDEHVLARAFPGVKRLTAVSDYEYEADLEVGVAGIKGRYKGRIQMRDVVKPKSYRLLVNGEGPMGFMESDVKINLEEQGGGTQISYDGDATVGGTVAGVGQRVLSGVAKLLIGQFFNGIAKEATLSKRS</sequence>
<protein>
    <submittedName>
        <fullName evidence="1">Carbon monoxide dehydrogenase subunit G</fullName>
    </submittedName>
</protein>
<organism evidence="1 2">
    <name type="scientific">Alicyclobacillus dauci</name>
    <dbReference type="NCBI Taxonomy" id="1475485"/>
    <lineage>
        <taxon>Bacteria</taxon>
        <taxon>Bacillati</taxon>
        <taxon>Bacillota</taxon>
        <taxon>Bacilli</taxon>
        <taxon>Bacillales</taxon>
        <taxon>Alicyclobacillaceae</taxon>
        <taxon>Alicyclobacillus</taxon>
    </lineage>
</organism>
<gene>
    <name evidence="1" type="ORF">NZD86_04405</name>
</gene>
<dbReference type="PANTHER" id="PTHR38588:SF1">
    <property type="entry name" value="BLL0334 PROTEIN"/>
    <property type="match status" value="1"/>
</dbReference>
<evidence type="ECO:0000313" key="1">
    <source>
        <dbReference type="EMBL" id="WAH37751.1"/>
    </source>
</evidence>
<name>A0ABY6Z6E0_9BACL</name>
<dbReference type="EMBL" id="CP104064">
    <property type="protein sequence ID" value="WAH37751.1"/>
    <property type="molecule type" value="Genomic_DNA"/>
</dbReference>
<dbReference type="Proteomes" id="UP001164803">
    <property type="component" value="Chromosome"/>
</dbReference>